<dbReference type="EMBL" id="CP034456">
    <property type="protein sequence ID" value="QBM85791.1"/>
    <property type="molecule type" value="Genomic_DNA"/>
</dbReference>
<evidence type="ECO:0000256" key="9">
    <source>
        <dbReference type="ARBA" id="ARBA00023242"/>
    </source>
</evidence>
<keyword evidence="9" id="KW-0539">Nucleus</keyword>
<comment type="catalytic activity">
    <reaction evidence="10">
        <text>ATP + H2O = ADP + phosphate + H(+)</text>
        <dbReference type="Rhea" id="RHEA:13065"/>
        <dbReference type="ChEBI" id="CHEBI:15377"/>
        <dbReference type="ChEBI" id="CHEBI:15378"/>
        <dbReference type="ChEBI" id="CHEBI:30616"/>
        <dbReference type="ChEBI" id="CHEBI:43474"/>
        <dbReference type="ChEBI" id="CHEBI:456216"/>
        <dbReference type="EC" id="3.6.4.13"/>
    </reaction>
</comment>
<evidence type="ECO:0000313" key="14">
    <source>
        <dbReference type="EMBL" id="QBM85791.1"/>
    </source>
</evidence>
<dbReference type="Proteomes" id="UP000292447">
    <property type="component" value="Chromosome I"/>
</dbReference>
<dbReference type="InterPro" id="IPR014001">
    <property type="entry name" value="Helicase_ATP-bd"/>
</dbReference>
<evidence type="ECO:0000259" key="13">
    <source>
        <dbReference type="PROSITE" id="PS51194"/>
    </source>
</evidence>
<evidence type="ECO:0000256" key="7">
    <source>
        <dbReference type="ARBA" id="ARBA00022840"/>
    </source>
</evidence>
<dbReference type="GO" id="GO:0005524">
    <property type="term" value="F:ATP binding"/>
    <property type="evidence" value="ECO:0007669"/>
    <property type="project" value="UniProtKB-UniRule"/>
</dbReference>
<feature type="region of interest" description="Disordered" evidence="11">
    <location>
        <begin position="730"/>
        <end position="773"/>
    </location>
</feature>
<dbReference type="Pfam" id="PF00271">
    <property type="entry name" value="Helicase_C"/>
    <property type="match status" value="1"/>
</dbReference>
<dbReference type="GO" id="GO:0003723">
    <property type="term" value="F:RNA binding"/>
    <property type="evidence" value="ECO:0007669"/>
    <property type="project" value="UniProtKB-UniRule"/>
</dbReference>
<sequence>MDDDGLILNFAMPDPTEVAAAPAAPKFYGGHWRERRDLKLKLQGRERKPGSGVNDIQVPDRGMRKLQEKAEDMMKETFPQKKAKPAQTFEKRAQSSNPAPAKRADPDHAGIPSKRVKFMESSGERGGKNNSYVSSLFTSKNNASLKESVQENTLHKPSNAPLTDDSTFEGLGLNTKLATHLTSLMKYLAPTKVQRAVAPKLLQLETDLFVKAQTGSGKTLAFTLPILHKLMSEPKEITRLSGLFALILTPTRELALQIYAVLESVLRCHHQIVPGIVVGGEKKKSEKARIRKGVNVLVATPGRLADHLENTSSLDVSQVRYLILDEGDRLVELGFQETITKVTDILARHLKVMDTMHAWPGLPTRRVNVLCSATMPDDVKKLGSTVLARPEMVSIDRESDIAATAPDQLVQRVMVVPPKLRLVTLAAALKAPLRPEGEISRTMVFFSCSDLVNFHYEVFTRGGFATMRKTSEEKEKEREKKEKRDEQAEKEGKSAKKPKDDDAPQQFCASTAPPVDSDTVVFRLHGSLSQQLRTATLQQFVLNEGKNKGKHLVLFCTDVASRGLDLPNIAQVIEYDPPFTIDDHLHRIGRSARVGNLGEATLFLLPGEEEGYVDGKLRVVHPKKSNLRVINYESVLEKSFSEESDKKDRKDRKDPKSKEGKWDIHATTWHLEVERWLLEDKAQLEKALNAFVSHIRAYATHLSSERMYFNVKLLHLGHLAKAFGLRETPKKLGRTSGQQTGEASAKKKEDPRKKMLRVARMTEKARSSEFNTM</sequence>
<comment type="function">
    <text evidence="10">RNA helicase.</text>
</comment>
<protein>
    <recommendedName>
        <fullName evidence="10">ATP-dependent RNA helicase</fullName>
        <ecNumber evidence="10">3.6.4.13</ecNumber>
    </recommendedName>
</protein>
<dbReference type="Pfam" id="PF13959">
    <property type="entry name" value="CTE_SPB4"/>
    <property type="match status" value="1"/>
</dbReference>
<dbReference type="STRING" id="2163413.A0A4P6XJD5"/>
<dbReference type="AlphaFoldDB" id="A0A4P6XJD5"/>
<keyword evidence="5 10" id="KW-0378">Hydrolase</keyword>
<gene>
    <name evidence="14" type="primary">MPUL0A04170</name>
    <name evidence="14" type="ORF">METSCH_A04170</name>
</gene>
<feature type="compositionally biased region" description="Basic and acidic residues" evidence="11">
    <location>
        <begin position="744"/>
        <end position="753"/>
    </location>
</feature>
<dbReference type="CDD" id="cd17949">
    <property type="entry name" value="DEADc_DDX31"/>
    <property type="match status" value="1"/>
</dbReference>
<evidence type="ECO:0000256" key="11">
    <source>
        <dbReference type="SAM" id="MobiDB-lite"/>
    </source>
</evidence>
<evidence type="ECO:0000313" key="15">
    <source>
        <dbReference type="Proteomes" id="UP000292447"/>
    </source>
</evidence>
<keyword evidence="3" id="KW-0698">rRNA processing</keyword>
<dbReference type="InterPro" id="IPR025313">
    <property type="entry name" value="SPB4-like_CTE"/>
</dbReference>
<proteinExistence type="inferred from homology"/>
<accession>A0A4P6XJD5</accession>
<evidence type="ECO:0000256" key="1">
    <source>
        <dbReference type="ARBA" id="ARBA00004604"/>
    </source>
</evidence>
<dbReference type="Gene3D" id="3.40.50.300">
    <property type="entry name" value="P-loop containing nucleotide triphosphate hydrolases"/>
    <property type="match status" value="2"/>
</dbReference>
<dbReference type="PANTHER" id="PTHR24031">
    <property type="entry name" value="RNA HELICASE"/>
    <property type="match status" value="1"/>
</dbReference>
<dbReference type="SMART" id="SM00487">
    <property type="entry name" value="DEXDc"/>
    <property type="match status" value="1"/>
</dbReference>
<keyword evidence="2" id="KW-0690">Ribosome biogenesis</keyword>
<evidence type="ECO:0000256" key="8">
    <source>
        <dbReference type="ARBA" id="ARBA00022884"/>
    </source>
</evidence>
<comment type="domain">
    <text evidence="10">The Q motif is unique to and characteristic of the DEAD box family of RNA helicases and controls ATP binding and hydrolysis.</text>
</comment>
<organism evidence="14 15">
    <name type="scientific">Metschnikowia aff. pulcherrima</name>
    <dbReference type="NCBI Taxonomy" id="2163413"/>
    <lineage>
        <taxon>Eukaryota</taxon>
        <taxon>Fungi</taxon>
        <taxon>Dikarya</taxon>
        <taxon>Ascomycota</taxon>
        <taxon>Saccharomycotina</taxon>
        <taxon>Pichiomycetes</taxon>
        <taxon>Metschnikowiaceae</taxon>
        <taxon>Metschnikowia</taxon>
    </lineage>
</organism>
<feature type="compositionally biased region" description="Basic and acidic residues" evidence="11">
    <location>
        <begin position="469"/>
        <end position="502"/>
    </location>
</feature>
<evidence type="ECO:0000256" key="10">
    <source>
        <dbReference type="RuleBase" id="RU365068"/>
    </source>
</evidence>
<dbReference type="GO" id="GO:0006364">
    <property type="term" value="P:rRNA processing"/>
    <property type="evidence" value="ECO:0007669"/>
    <property type="project" value="UniProtKB-KW"/>
</dbReference>
<evidence type="ECO:0000256" key="5">
    <source>
        <dbReference type="ARBA" id="ARBA00022801"/>
    </source>
</evidence>
<dbReference type="PROSITE" id="PS51192">
    <property type="entry name" value="HELICASE_ATP_BIND_1"/>
    <property type="match status" value="1"/>
</dbReference>
<evidence type="ECO:0000256" key="2">
    <source>
        <dbReference type="ARBA" id="ARBA00022517"/>
    </source>
</evidence>
<feature type="region of interest" description="Disordered" evidence="11">
    <location>
        <begin position="42"/>
        <end position="113"/>
    </location>
</feature>
<name>A0A4P6XJD5_9ASCO</name>
<dbReference type="SMART" id="SM01178">
    <property type="entry name" value="DUF4217"/>
    <property type="match status" value="1"/>
</dbReference>
<dbReference type="SMART" id="SM00490">
    <property type="entry name" value="HELICc"/>
    <property type="match status" value="1"/>
</dbReference>
<keyword evidence="6 10" id="KW-0347">Helicase</keyword>
<comment type="similarity">
    <text evidence="10">Belongs to the DEAD box helicase family.</text>
</comment>
<dbReference type="InterPro" id="IPR011545">
    <property type="entry name" value="DEAD/DEAH_box_helicase_dom"/>
</dbReference>
<evidence type="ECO:0000256" key="6">
    <source>
        <dbReference type="ARBA" id="ARBA00022806"/>
    </source>
</evidence>
<evidence type="ECO:0000256" key="3">
    <source>
        <dbReference type="ARBA" id="ARBA00022552"/>
    </source>
</evidence>
<dbReference type="SUPFAM" id="SSF52540">
    <property type="entry name" value="P-loop containing nucleoside triphosphate hydrolases"/>
    <property type="match status" value="2"/>
</dbReference>
<evidence type="ECO:0000256" key="4">
    <source>
        <dbReference type="ARBA" id="ARBA00022741"/>
    </source>
</evidence>
<dbReference type="InterPro" id="IPR027417">
    <property type="entry name" value="P-loop_NTPase"/>
</dbReference>
<feature type="domain" description="Helicase ATP-binding" evidence="12">
    <location>
        <begin position="199"/>
        <end position="393"/>
    </location>
</feature>
<dbReference type="GO" id="GO:0016787">
    <property type="term" value="F:hydrolase activity"/>
    <property type="evidence" value="ECO:0007669"/>
    <property type="project" value="UniProtKB-KW"/>
</dbReference>
<evidence type="ECO:0000259" key="12">
    <source>
        <dbReference type="PROSITE" id="PS51192"/>
    </source>
</evidence>
<dbReference type="PROSITE" id="PS51194">
    <property type="entry name" value="HELICASE_CTER"/>
    <property type="match status" value="1"/>
</dbReference>
<feature type="region of interest" description="Disordered" evidence="11">
    <location>
        <begin position="469"/>
        <end position="512"/>
    </location>
</feature>
<dbReference type="EC" id="3.6.4.13" evidence="10"/>
<keyword evidence="7 10" id="KW-0067">ATP-binding</keyword>
<keyword evidence="8 10" id="KW-0694">RNA-binding</keyword>
<feature type="domain" description="Helicase C-terminal" evidence="13">
    <location>
        <begin position="450"/>
        <end position="640"/>
    </location>
</feature>
<reference evidence="15" key="1">
    <citation type="submission" date="2019-03" db="EMBL/GenBank/DDBJ databases">
        <title>Snf2 controls pulcherriminic acid biosynthesis and connects pigmentation and antifungal activity of the yeast Metschnikowia pulcherrima.</title>
        <authorList>
            <person name="Gore-Lloyd D."/>
            <person name="Sumann I."/>
            <person name="Brachmann A.O."/>
            <person name="Schneeberger K."/>
            <person name="Ortiz-Merino R.A."/>
            <person name="Moreno-Beltran M."/>
            <person name="Schlaefli M."/>
            <person name="Kirner P."/>
            <person name="Santos Kron A."/>
            <person name="Wolfe K.H."/>
            <person name="Piel J."/>
            <person name="Ahrens C.H."/>
            <person name="Henk D."/>
            <person name="Freimoser F.M."/>
        </authorList>
    </citation>
    <scope>NUCLEOTIDE SEQUENCE [LARGE SCALE GENOMIC DNA]</scope>
    <source>
        <strain evidence="15">APC 1.2</strain>
    </source>
</reference>
<dbReference type="Pfam" id="PF00270">
    <property type="entry name" value="DEAD"/>
    <property type="match status" value="1"/>
</dbReference>
<keyword evidence="4 10" id="KW-0547">Nucleotide-binding</keyword>
<comment type="subcellular location">
    <subcellularLocation>
        <location evidence="1">Nucleus</location>
        <location evidence="1">Nucleolus</location>
    </subcellularLocation>
</comment>
<dbReference type="GO" id="GO:0003724">
    <property type="term" value="F:RNA helicase activity"/>
    <property type="evidence" value="ECO:0007669"/>
    <property type="project" value="UniProtKB-EC"/>
</dbReference>
<dbReference type="CDD" id="cd18787">
    <property type="entry name" value="SF2_C_DEAD"/>
    <property type="match status" value="1"/>
</dbReference>
<keyword evidence="15" id="KW-1185">Reference proteome</keyword>
<feature type="compositionally biased region" description="Basic and acidic residues" evidence="11">
    <location>
        <begin position="61"/>
        <end position="79"/>
    </location>
</feature>
<dbReference type="GO" id="GO:0005730">
    <property type="term" value="C:nucleolus"/>
    <property type="evidence" value="ECO:0007669"/>
    <property type="project" value="UniProtKB-SubCell"/>
</dbReference>
<dbReference type="InterPro" id="IPR001650">
    <property type="entry name" value="Helicase_C-like"/>
</dbReference>